<dbReference type="PANTHER" id="PTHR10185">
    <property type="entry name" value="PHOSPHOLIPASE D - RELATED"/>
    <property type="match status" value="1"/>
</dbReference>
<organism evidence="3 4">
    <name type="scientific">Chromobacterium vaccinii</name>
    <dbReference type="NCBI Taxonomy" id="1108595"/>
    <lineage>
        <taxon>Bacteria</taxon>
        <taxon>Pseudomonadati</taxon>
        <taxon>Pseudomonadota</taxon>
        <taxon>Betaproteobacteria</taxon>
        <taxon>Neisseriales</taxon>
        <taxon>Chromobacteriaceae</taxon>
        <taxon>Chromobacterium</taxon>
    </lineage>
</organism>
<feature type="chain" id="PRO_5009443397" evidence="1">
    <location>
        <begin position="20"/>
        <end position="404"/>
    </location>
</feature>
<dbReference type="GO" id="GO:0006793">
    <property type="term" value="P:phosphorus metabolic process"/>
    <property type="evidence" value="ECO:0007669"/>
    <property type="project" value="UniProtKB-ARBA"/>
</dbReference>
<dbReference type="CDD" id="cd09106">
    <property type="entry name" value="PLDc_vPLD3_4_5_like_1"/>
    <property type="match status" value="1"/>
</dbReference>
<dbReference type="GO" id="GO:0003824">
    <property type="term" value="F:catalytic activity"/>
    <property type="evidence" value="ECO:0007669"/>
    <property type="project" value="InterPro"/>
</dbReference>
<proteinExistence type="predicted"/>
<dbReference type="PROSITE" id="PS50035">
    <property type="entry name" value="PLD"/>
    <property type="match status" value="2"/>
</dbReference>
<dbReference type="RefSeq" id="WP_070981332.1">
    <property type="nucleotide sequence ID" value="NZ_CP017707.1"/>
</dbReference>
<dbReference type="AlphaFoldDB" id="A0A1D9LM58"/>
<dbReference type="InterPro" id="IPR050874">
    <property type="entry name" value="Diverse_PLD-related"/>
</dbReference>
<feature type="signal peptide" evidence="1">
    <location>
        <begin position="1"/>
        <end position="19"/>
    </location>
</feature>
<reference evidence="3 4" key="1">
    <citation type="submission" date="2016-10" db="EMBL/GenBank/DDBJ databases">
        <title>Chromobacterium muskegensis sp. nov., an insecticidal bacterium isolated from Sphagnum bogs.</title>
        <authorList>
            <person name="Sparks M.E."/>
            <person name="Blackburn M.B."/>
            <person name="Gundersen-Rindal D.E."/>
            <person name="Mitchell A."/>
            <person name="Farrar R."/>
            <person name="Kuhar D."/>
        </authorList>
    </citation>
    <scope>NUCLEOTIDE SEQUENCE [LARGE SCALE GENOMIC DNA]</scope>
    <source>
        <strain evidence="3 4">21-1</strain>
    </source>
</reference>
<feature type="domain" description="PLD phosphodiesterase" evidence="2">
    <location>
        <begin position="131"/>
        <end position="158"/>
    </location>
</feature>
<dbReference type="PANTHER" id="PTHR10185:SF17">
    <property type="entry name" value="GM01519P-RELATED"/>
    <property type="match status" value="1"/>
</dbReference>
<evidence type="ECO:0000256" key="1">
    <source>
        <dbReference type="SAM" id="SignalP"/>
    </source>
</evidence>
<protein>
    <submittedName>
        <fullName evidence="3">Phospholipase</fullName>
    </submittedName>
</protein>
<keyword evidence="1" id="KW-0732">Signal</keyword>
<dbReference type="SUPFAM" id="SSF56024">
    <property type="entry name" value="Phospholipase D/nuclease"/>
    <property type="match status" value="2"/>
</dbReference>
<dbReference type="EMBL" id="CP017707">
    <property type="protein sequence ID" value="AOZ52376.1"/>
    <property type="molecule type" value="Genomic_DNA"/>
</dbReference>
<dbReference type="SMART" id="SM00155">
    <property type="entry name" value="PLDc"/>
    <property type="match status" value="2"/>
</dbReference>
<dbReference type="CDD" id="cd09107">
    <property type="entry name" value="PLDc_vPLD3_4_5_like_2"/>
    <property type="match status" value="1"/>
</dbReference>
<name>A0A1D9LM58_9NEIS</name>
<dbReference type="Proteomes" id="UP000178776">
    <property type="component" value="Chromosome"/>
</dbReference>
<evidence type="ECO:0000313" key="4">
    <source>
        <dbReference type="Proteomes" id="UP000178776"/>
    </source>
</evidence>
<dbReference type="InterPro" id="IPR001736">
    <property type="entry name" value="PLipase_D/transphosphatidylase"/>
</dbReference>
<dbReference type="STRING" id="1108595.BKX93_21790"/>
<gene>
    <name evidence="3" type="ORF">BKX93_21790</name>
</gene>
<dbReference type="KEGG" id="cvc:BKX93_21790"/>
<accession>A0A1D9LM58</accession>
<dbReference type="Pfam" id="PF13091">
    <property type="entry name" value="PLDc_2"/>
    <property type="match status" value="2"/>
</dbReference>
<dbReference type="GeneID" id="68843833"/>
<sequence length="404" mass="44657">MSKRWWPLALIMASSLARADFSISGFELVHTAPRHAGLDTPDLRDPATAWGQLFDSAKREIALEQFYVAGQPGSLMDGVIERLDAAGRRGVKIRFLMEKKGMFASDPATIERLKRIPNLEYRQLDYNQLTGNGIIHAKFIVADGQSAYVGSQNFDWRSLQHIHETGLKVDDAAMAGRMQAIFEQDWAAQATLAAGGKVKPLREVEQAADLSQPAVLLASPNAYNPDGVGDSEQALPRLMAEAKDEVRIQLLDYAPLSFGKPRSYYPVFDNAIRGALARGVRVKLMVSDWNLEKPGVDYLKSLAVLPGMEVRVVTIPRDGACIPFARVIHSKTMEIDGRIAWVGTSNWSGGYMDKSRNLEVALRSESMARRIAELHEQTWSSPYAAPLDVSRSYQAPDKACRQAG</sequence>
<dbReference type="Gene3D" id="3.30.870.10">
    <property type="entry name" value="Endonuclease Chain A"/>
    <property type="match status" value="2"/>
</dbReference>
<evidence type="ECO:0000259" key="2">
    <source>
        <dbReference type="PROSITE" id="PS50035"/>
    </source>
</evidence>
<dbReference type="InterPro" id="IPR025202">
    <property type="entry name" value="PLD-like_dom"/>
</dbReference>
<evidence type="ECO:0000313" key="3">
    <source>
        <dbReference type="EMBL" id="AOZ52376.1"/>
    </source>
</evidence>
<feature type="domain" description="PLD phosphodiesterase" evidence="2">
    <location>
        <begin position="324"/>
        <end position="351"/>
    </location>
</feature>